<dbReference type="OrthoDB" id="9807426at2"/>
<organism evidence="2 3">
    <name type="scientific">Roseicitreum antarcticum</name>
    <dbReference type="NCBI Taxonomy" id="564137"/>
    <lineage>
        <taxon>Bacteria</taxon>
        <taxon>Pseudomonadati</taxon>
        <taxon>Pseudomonadota</taxon>
        <taxon>Alphaproteobacteria</taxon>
        <taxon>Rhodobacterales</taxon>
        <taxon>Paracoccaceae</taxon>
        <taxon>Roseicitreum</taxon>
    </lineage>
</organism>
<dbReference type="Gene3D" id="3.40.630.30">
    <property type="match status" value="1"/>
</dbReference>
<evidence type="ECO:0000313" key="3">
    <source>
        <dbReference type="Proteomes" id="UP000198539"/>
    </source>
</evidence>
<dbReference type="GO" id="GO:0016747">
    <property type="term" value="F:acyltransferase activity, transferring groups other than amino-acyl groups"/>
    <property type="evidence" value="ECO:0007669"/>
    <property type="project" value="InterPro"/>
</dbReference>
<dbReference type="SUPFAM" id="SSF55729">
    <property type="entry name" value="Acyl-CoA N-acyltransferases (Nat)"/>
    <property type="match status" value="1"/>
</dbReference>
<dbReference type="InterPro" id="IPR016181">
    <property type="entry name" value="Acyl_CoA_acyltransferase"/>
</dbReference>
<evidence type="ECO:0000259" key="1">
    <source>
        <dbReference type="PROSITE" id="PS51186"/>
    </source>
</evidence>
<dbReference type="STRING" id="564137.SAMN04488238_1232"/>
<dbReference type="PROSITE" id="PS51186">
    <property type="entry name" value="GNAT"/>
    <property type="match status" value="1"/>
</dbReference>
<accession>A0A1H3EKN7</accession>
<protein>
    <submittedName>
        <fullName evidence="2">Ribosomal protein S18 acetylase RimI</fullName>
    </submittedName>
</protein>
<name>A0A1H3EKN7_9RHOB</name>
<dbReference type="Pfam" id="PF00583">
    <property type="entry name" value="Acetyltransf_1"/>
    <property type="match status" value="1"/>
</dbReference>
<keyword evidence="2" id="KW-0689">Ribosomal protein</keyword>
<proteinExistence type="predicted"/>
<keyword evidence="3" id="KW-1185">Reference proteome</keyword>
<dbReference type="AlphaFoldDB" id="A0A1H3EKN7"/>
<feature type="domain" description="N-acetyltransferase" evidence="1">
    <location>
        <begin position="16"/>
        <end position="169"/>
    </location>
</feature>
<reference evidence="2 3" key="1">
    <citation type="submission" date="2016-10" db="EMBL/GenBank/DDBJ databases">
        <authorList>
            <person name="de Groot N.N."/>
        </authorList>
    </citation>
    <scope>NUCLEOTIDE SEQUENCE [LARGE SCALE GENOMIC DNA]</scope>
    <source>
        <strain evidence="2 3">CGMCC 1.8894</strain>
    </source>
</reference>
<dbReference type="GO" id="GO:0005840">
    <property type="term" value="C:ribosome"/>
    <property type="evidence" value="ECO:0007669"/>
    <property type="project" value="UniProtKB-KW"/>
</dbReference>
<evidence type="ECO:0000313" key="2">
    <source>
        <dbReference type="EMBL" id="SDX79241.1"/>
    </source>
</evidence>
<gene>
    <name evidence="2" type="ORF">SAMN04488238_1232</name>
</gene>
<dbReference type="EMBL" id="FNOM01000023">
    <property type="protein sequence ID" value="SDX79241.1"/>
    <property type="molecule type" value="Genomic_DNA"/>
</dbReference>
<dbReference type="InterPro" id="IPR000182">
    <property type="entry name" value="GNAT_dom"/>
</dbReference>
<keyword evidence="2" id="KW-0687">Ribonucleoprotein</keyword>
<sequence>MKLTPFHTILKDRTSILVREVTHEDRHLLEIGFAHLSDQSKYFRFLGHRKNLTSPELTKFTAVNGPDHVAVGAMVVGEPSPEPVAIARYFRLPDESHVAEIAITVVDSYQRQGLGSLLIGVLAKFADMEGITTFSALVHGENTTMLGLLRQLGGTRASMDGMEMNIRIPISGNTEGRSLSTVDDPFKDARRLASFQ</sequence>
<dbReference type="RefSeq" id="WP_092892393.1">
    <property type="nucleotide sequence ID" value="NZ_CP061500.1"/>
</dbReference>
<dbReference type="Proteomes" id="UP000198539">
    <property type="component" value="Unassembled WGS sequence"/>
</dbReference>
<dbReference type="CDD" id="cd04301">
    <property type="entry name" value="NAT_SF"/>
    <property type="match status" value="1"/>
</dbReference>